<evidence type="ECO:0000313" key="5">
    <source>
        <dbReference type="EMBL" id="OMI25670.1"/>
    </source>
</evidence>
<dbReference type="PROSITE" id="PS50949">
    <property type="entry name" value="HTH_GNTR"/>
    <property type="match status" value="1"/>
</dbReference>
<dbReference type="PANTHER" id="PTHR38445:SF7">
    <property type="entry name" value="GNTR-FAMILY TRANSCRIPTIONAL REGULATOR"/>
    <property type="match status" value="1"/>
</dbReference>
<evidence type="ECO:0000313" key="6">
    <source>
        <dbReference type="Proteomes" id="UP000187046"/>
    </source>
</evidence>
<dbReference type="RefSeq" id="WP_076793360.1">
    <property type="nucleotide sequence ID" value="NZ_MRBL01000020.1"/>
</dbReference>
<proteinExistence type="predicted"/>
<feature type="domain" description="HTH gntR-type" evidence="4">
    <location>
        <begin position="11"/>
        <end position="79"/>
    </location>
</feature>
<evidence type="ECO:0000256" key="3">
    <source>
        <dbReference type="ARBA" id="ARBA00023163"/>
    </source>
</evidence>
<protein>
    <submittedName>
        <fullName evidence="5">GntR family transcriptional regulator</fullName>
    </submittedName>
</protein>
<organism evidence="5 6">
    <name type="scientific">Bacillus haynesii</name>
    <dbReference type="NCBI Taxonomy" id="1925021"/>
    <lineage>
        <taxon>Bacteria</taxon>
        <taxon>Bacillati</taxon>
        <taxon>Bacillota</taxon>
        <taxon>Bacilli</taxon>
        <taxon>Bacillales</taxon>
        <taxon>Bacillaceae</taxon>
        <taxon>Bacillus</taxon>
    </lineage>
</organism>
<reference evidence="5 6" key="1">
    <citation type="submission" date="2016-12" db="EMBL/GenBank/DDBJ databases">
        <title>Bacillus phylogenomics.</title>
        <authorList>
            <person name="Dunlap C."/>
        </authorList>
    </citation>
    <scope>NUCLEOTIDE SEQUENCE [LARGE SCALE GENOMIC DNA]</scope>
    <source>
        <strain evidence="5 6">NRRL B-41327</strain>
    </source>
</reference>
<dbReference type="PANTHER" id="PTHR38445">
    <property type="entry name" value="HTH-TYPE TRANSCRIPTIONAL REPRESSOR YTRA"/>
    <property type="match status" value="1"/>
</dbReference>
<keyword evidence="1" id="KW-0805">Transcription regulation</keyword>
<dbReference type="CDD" id="cd07377">
    <property type="entry name" value="WHTH_GntR"/>
    <property type="match status" value="1"/>
</dbReference>
<keyword evidence="6" id="KW-1185">Reference proteome</keyword>
<evidence type="ECO:0000256" key="2">
    <source>
        <dbReference type="ARBA" id="ARBA00023125"/>
    </source>
</evidence>
<keyword evidence="2" id="KW-0238">DNA-binding</keyword>
<sequence>MNIIISNSSDEPIYLQIVNQLKEQIVKGELSESEALPSIRNLAKELKISVITTKRAYDELEREGFIVTVAGKGSYVAAINKDMLRETKVKLIEEHIAEAVTEAKQIGLTYEELQEMLKLVYEEW</sequence>
<dbReference type="SMART" id="SM00345">
    <property type="entry name" value="HTH_GNTR"/>
    <property type="match status" value="1"/>
</dbReference>
<dbReference type="InterPro" id="IPR000524">
    <property type="entry name" value="Tscrpt_reg_HTH_GntR"/>
</dbReference>
<gene>
    <name evidence="5" type="ORF">BTA31_17785</name>
</gene>
<name>A0ABX3I351_9BACI</name>
<keyword evidence="3" id="KW-0804">Transcription</keyword>
<accession>A0ABX3I351</accession>
<dbReference type="SUPFAM" id="SSF46785">
    <property type="entry name" value="Winged helix' DNA-binding domain"/>
    <property type="match status" value="1"/>
</dbReference>
<dbReference type="Pfam" id="PF00392">
    <property type="entry name" value="GntR"/>
    <property type="match status" value="1"/>
</dbReference>
<dbReference type="Gene3D" id="1.10.10.10">
    <property type="entry name" value="Winged helix-like DNA-binding domain superfamily/Winged helix DNA-binding domain"/>
    <property type="match status" value="1"/>
</dbReference>
<evidence type="ECO:0000256" key="1">
    <source>
        <dbReference type="ARBA" id="ARBA00023015"/>
    </source>
</evidence>
<comment type="caution">
    <text evidence="5">The sequence shown here is derived from an EMBL/GenBank/DDBJ whole genome shotgun (WGS) entry which is preliminary data.</text>
</comment>
<dbReference type="Proteomes" id="UP000187046">
    <property type="component" value="Unassembled WGS sequence"/>
</dbReference>
<evidence type="ECO:0000259" key="4">
    <source>
        <dbReference type="PROSITE" id="PS50949"/>
    </source>
</evidence>
<dbReference type="InterPro" id="IPR036388">
    <property type="entry name" value="WH-like_DNA-bd_sf"/>
</dbReference>
<dbReference type="EMBL" id="MRBL01000020">
    <property type="protein sequence ID" value="OMI25670.1"/>
    <property type="molecule type" value="Genomic_DNA"/>
</dbReference>
<dbReference type="InterPro" id="IPR036390">
    <property type="entry name" value="WH_DNA-bd_sf"/>
</dbReference>